<keyword evidence="3" id="KW-0804">Transcription</keyword>
<keyword evidence="2" id="KW-0238">DNA-binding</keyword>
<dbReference type="PANTHER" id="PTHR30136:SF24">
    <property type="entry name" value="HTH-TYPE TRANSCRIPTIONAL REPRESSOR ALLR"/>
    <property type="match status" value="1"/>
</dbReference>
<gene>
    <name evidence="6" type="ORF">DKG74_07365</name>
</gene>
<dbReference type="Proteomes" id="UP000245461">
    <property type="component" value="Unassembled WGS sequence"/>
</dbReference>
<feature type="domain" description="IclR-ED" evidence="5">
    <location>
        <begin position="74"/>
        <end position="250"/>
    </location>
</feature>
<feature type="domain" description="HTH iclR-type" evidence="4">
    <location>
        <begin position="12"/>
        <end position="73"/>
    </location>
</feature>
<dbReference type="SMART" id="SM00346">
    <property type="entry name" value="HTH_ICLR"/>
    <property type="match status" value="1"/>
</dbReference>
<evidence type="ECO:0000259" key="4">
    <source>
        <dbReference type="PROSITE" id="PS51077"/>
    </source>
</evidence>
<dbReference type="Gene3D" id="3.30.450.40">
    <property type="match status" value="1"/>
</dbReference>
<dbReference type="SUPFAM" id="SSF55781">
    <property type="entry name" value="GAF domain-like"/>
    <property type="match status" value="1"/>
</dbReference>
<dbReference type="PROSITE" id="PS51077">
    <property type="entry name" value="HTH_ICLR"/>
    <property type="match status" value="1"/>
</dbReference>
<dbReference type="PROSITE" id="PS51078">
    <property type="entry name" value="ICLR_ED"/>
    <property type="match status" value="1"/>
</dbReference>
<evidence type="ECO:0000256" key="2">
    <source>
        <dbReference type="ARBA" id="ARBA00023125"/>
    </source>
</evidence>
<dbReference type="RefSeq" id="WP_109904222.1">
    <property type="nucleotide sequence ID" value="NZ_QGLE01000003.1"/>
</dbReference>
<sequence>MKNDPEAADSGTQALDRALGLFTLVLRDRGKTPLSELAGQAEMPVSTAHRLIAAFERQRLITRAARGRYVAGMGLAELASDRRQVLINASRPLLRRLARQQKRTAHLGILEAEMVTYLVKEAGGPGKVFTREMMQLEAYCTGIGKVLLAGLDKPVRERYLAGGPFPRLTETTLTEPDQLRAAISTIAERGYAEDDAEMAEGLHCVAVPLHDRQGKVVAAISLTGLAETGAPGVPPALLAAARAIEDKLWG</sequence>
<dbReference type="Pfam" id="PF09339">
    <property type="entry name" value="HTH_IclR"/>
    <property type="match status" value="1"/>
</dbReference>
<name>A0A317EEC8_9PROT</name>
<protein>
    <submittedName>
        <fullName evidence="6">IclR family transcriptional regulator</fullName>
    </submittedName>
</protein>
<dbReference type="PANTHER" id="PTHR30136">
    <property type="entry name" value="HELIX-TURN-HELIX TRANSCRIPTIONAL REGULATOR, ICLR FAMILY"/>
    <property type="match status" value="1"/>
</dbReference>
<dbReference type="OrthoDB" id="9807558at2"/>
<evidence type="ECO:0000313" key="6">
    <source>
        <dbReference type="EMBL" id="PWR24616.1"/>
    </source>
</evidence>
<evidence type="ECO:0000256" key="1">
    <source>
        <dbReference type="ARBA" id="ARBA00023015"/>
    </source>
</evidence>
<organism evidence="6 7">
    <name type="scientific">Zavarzinia aquatilis</name>
    <dbReference type="NCBI Taxonomy" id="2211142"/>
    <lineage>
        <taxon>Bacteria</taxon>
        <taxon>Pseudomonadati</taxon>
        <taxon>Pseudomonadota</taxon>
        <taxon>Alphaproteobacteria</taxon>
        <taxon>Rhodospirillales</taxon>
        <taxon>Zavarziniaceae</taxon>
        <taxon>Zavarzinia</taxon>
    </lineage>
</organism>
<dbReference type="EMBL" id="QGLE01000003">
    <property type="protein sequence ID" value="PWR24616.1"/>
    <property type="molecule type" value="Genomic_DNA"/>
</dbReference>
<dbReference type="Pfam" id="PF01614">
    <property type="entry name" value="IclR_C"/>
    <property type="match status" value="1"/>
</dbReference>
<dbReference type="AlphaFoldDB" id="A0A317EEC8"/>
<dbReference type="SUPFAM" id="SSF46785">
    <property type="entry name" value="Winged helix' DNA-binding domain"/>
    <property type="match status" value="1"/>
</dbReference>
<dbReference type="InterPro" id="IPR029016">
    <property type="entry name" value="GAF-like_dom_sf"/>
</dbReference>
<proteinExistence type="predicted"/>
<keyword evidence="1" id="KW-0805">Transcription regulation</keyword>
<dbReference type="GO" id="GO:0045892">
    <property type="term" value="P:negative regulation of DNA-templated transcription"/>
    <property type="evidence" value="ECO:0007669"/>
    <property type="project" value="TreeGrafter"/>
</dbReference>
<dbReference type="InterPro" id="IPR005471">
    <property type="entry name" value="Tscrpt_reg_IclR_N"/>
</dbReference>
<dbReference type="InterPro" id="IPR014757">
    <property type="entry name" value="Tscrpt_reg_IclR_C"/>
</dbReference>
<dbReference type="GO" id="GO:0003677">
    <property type="term" value="F:DNA binding"/>
    <property type="evidence" value="ECO:0007669"/>
    <property type="project" value="UniProtKB-KW"/>
</dbReference>
<dbReference type="InterPro" id="IPR050707">
    <property type="entry name" value="HTH_MetabolicPath_Reg"/>
</dbReference>
<dbReference type="InterPro" id="IPR036390">
    <property type="entry name" value="WH_DNA-bd_sf"/>
</dbReference>
<keyword evidence="7" id="KW-1185">Reference proteome</keyword>
<reference evidence="6 7" key="1">
    <citation type="submission" date="2018-05" db="EMBL/GenBank/DDBJ databases">
        <title>Zavarzinia sp. HR-AS.</title>
        <authorList>
            <person name="Lee Y."/>
            <person name="Jeon C.O."/>
        </authorList>
    </citation>
    <scope>NUCLEOTIDE SEQUENCE [LARGE SCALE GENOMIC DNA]</scope>
    <source>
        <strain evidence="6 7">HR-AS</strain>
    </source>
</reference>
<dbReference type="Gene3D" id="1.10.10.10">
    <property type="entry name" value="Winged helix-like DNA-binding domain superfamily/Winged helix DNA-binding domain"/>
    <property type="match status" value="1"/>
</dbReference>
<dbReference type="InterPro" id="IPR036388">
    <property type="entry name" value="WH-like_DNA-bd_sf"/>
</dbReference>
<comment type="caution">
    <text evidence="6">The sequence shown here is derived from an EMBL/GenBank/DDBJ whole genome shotgun (WGS) entry which is preliminary data.</text>
</comment>
<dbReference type="GO" id="GO:0003700">
    <property type="term" value="F:DNA-binding transcription factor activity"/>
    <property type="evidence" value="ECO:0007669"/>
    <property type="project" value="TreeGrafter"/>
</dbReference>
<evidence type="ECO:0000256" key="3">
    <source>
        <dbReference type="ARBA" id="ARBA00023163"/>
    </source>
</evidence>
<accession>A0A317EEC8</accession>
<evidence type="ECO:0000313" key="7">
    <source>
        <dbReference type="Proteomes" id="UP000245461"/>
    </source>
</evidence>
<evidence type="ECO:0000259" key="5">
    <source>
        <dbReference type="PROSITE" id="PS51078"/>
    </source>
</evidence>